<keyword evidence="1" id="KW-0479">Metal-binding</keyword>
<dbReference type="AlphaFoldDB" id="A0A7Y6IB02"/>
<feature type="binding site" evidence="1">
    <location>
        <position position="88"/>
    </location>
    <ligand>
        <name>Mg(2+)</name>
        <dbReference type="ChEBI" id="CHEBI:18420"/>
        <label>1</label>
        <note>catalytic</note>
    </ligand>
</feature>
<dbReference type="EMBL" id="JABWGN010000009">
    <property type="protein sequence ID" value="NUW34388.1"/>
    <property type="molecule type" value="Genomic_DNA"/>
</dbReference>
<dbReference type="Gene3D" id="3.40.190.80">
    <property type="match status" value="1"/>
</dbReference>
<organism evidence="2 3">
    <name type="scientific">Nonomuraea montanisoli</name>
    <dbReference type="NCBI Taxonomy" id="2741721"/>
    <lineage>
        <taxon>Bacteria</taxon>
        <taxon>Bacillati</taxon>
        <taxon>Actinomycetota</taxon>
        <taxon>Actinomycetes</taxon>
        <taxon>Streptosporangiales</taxon>
        <taxon>Streptosporangiaceae</taxon>
        <taxon>Nonomuraea</taxon>
    </lineage>
</organism>
<dbReference type="Proteomes" id="UP000586042">
    <property type="component" value="Unassembled WGS sequence"/>
</dbReference>
<evidence type="ECO:0000313" key="3">
    <source>
        <dbReference type="Proteomes" id="UP000586042"/>
    </source>
</evidence>
<dbReference type="SUPFAM" id="SSF56655">
    <property type="entry name" value="Carbohydrate phosphatase"/>
    <property type="match status" value="1"/>
</dbReference>
<dbReference type="PANTHER" id="PTHR20854:SF4">
    <property type="entry name" value="INOSITOL-1-MONOPHOSPHATASE-RELATED"/>
    <property type="match status" value="1"/>
</dbReference>
<dbReference type="RefSeq" id="WP_175591849.1">
    <property type="nucleotide sequence ID" value="NZ_JABWGN010000009.1"/>
</dbReference>
<evidence type="ECO:0000313" key="2">
    <source>
        <dbReference type="EMBL" id="NUW34388.1"/>
    </source>
</evidence>
<dbReference type="GO" id="GO:0007165">
    <property type="term" value="P:signal transduction"/>
    <property type="evidence" value="ECO:0007669"/>
    <property type="project" value="TreeGrafter"/>
</dbReference>
<evidence type="ECO:0000256" key="1">
    <source>
        <dbReference type="PIRSR" id="PIRSR600760-2"/>
    </source>
</evidence>
<reference evidence="2 3" key="1">
    <citation type="submission" date="2020-06" db="EMBL/GenBank/DDBJ databases">
        <title>Nonomuraea sp. SMC257, a novel actinomycete isolated from soil.</title>
        <authorList>
            <person name="Chanama M."/>
        </authorList>
    </citation>
    <scope>NUCLEOTIDE SEQUENCE [LARGE SCALE GENOMIC DNA]</scope>
    <source>
        <strain evidence="2 3">SMC257</strain>
    </source>
</reference>
<dbReference type="Pfam" id="PF00459">
    <property type="entry name" value="Inositol_P"/>
    <property type="match status" value="1"/>
</dbReference>
<gene>
    <name evidence="2" type="ORF">HTZ77_23540</name>
</gene>
<name>A0A7Y6IB02_9ACTN</name>
<comment type="cofactor">
    <cofactor evidence="1">
        <name>Mg(2+)</name>
        <dbReference type="ChEBI" id="CHEBI:18420"/>
    </cofactor>
</comment>
<dbReference type="InterPro" id="IPR000760">
    <property type="entry name" value="Inositol_monophosphatase-like"/>
</dbReference>
<feature type="binding site" evidence="1">
    <location>
        <position position="68"/>
    </location>
    <ligand>
        <name>Mg(2+)</name>
        <dbReference type="ChEBI" id="CHEBI:18420"/>
        <label>1</label>
        <note>catalytic</note>
    </ligand>
</feature>
<comment type="caution">
    <text evidence="2">The sequence shown here is derived from an EMBL/GenBank/DDBJ whole genome shotgun (WGS) entry which is preliminary data.</text>
</comment>
<dbReference type="Gene3D" id="3.30.540.10">
    <property type="entry name" value="Fructose-1,6-Bisphosphatase, subunit A, domain 1"/>
    <property type="match status" value="1"/>
</dbReference>
<proteinExistence type="predicted"/>
<dbReference type="PANTHER" id="PTHR20854">
    <property type="entry name" value="INOSITOL MONOPHOSPHATASE"/>
    <property type="match status" value="1"/>
</dbReference>
<dbReference type="PRINTS" id="PR00377">
    <property type="entry name" value="IMPHPHTASES"/>
</dbReference>
<feature type="binding site" evidence="1">
    <location>
        <position position="87"/>
    </location>
    <ligand>
        <name>Mg(2+)</name>
        <dbReference type="ChEBI" id="CHEBI:18420"/>
        <label>1</label>
        <note>catalytic</note>
    </ligand>
</feature>
<dbReference type="GO" id="GO:0006020">
    <property type="term" value="P:inositol metabolic process"/>
    <property type="evidence" value="ECO:0007669"/>
    <property type="project" value="TreeGrafter"/>
</dbReference>
<accession>A0A7Y6IB02</accession>
<dbReference type="GO" id="GO:0008934">
    <property type="term" value="F:inositol monophosphate 1-phosphatase activity"/>
    <property type="evidence" value="ECO:0007669"/>
    <property type="project" value="TreeGrafter"/>
</dbReference>
<feature type="binding site" evidence="1">
    <location>
        <position position="85"/>
    </location>
    <ligand>
        <name>Mg(2+)</name>
        <dbReference type="ChEBI" id="CHEBI:18420"/>
        <label>1</label>
        <note>catalytic</note>
    </ligand>
</feature>
<feature type="binding site" evidence="1">
    <location>
        <position position="214"/>
    </location>
    <ligand>
        <name>Mg(2+)</name>
        <dbReference type="ChEBI" id="CHEBI:18420"/>
        <label>1</label>
        <note>catalytic</note>
    </ligand>
</feature>
<keyword evidence="3" id="KW-1185">Reference proteome</keyword>
<dbReference type="GO" id="GO:0046872">
    <property type="term" value="F:metal ion binding"/>
    <property type="evidence" value="ECO:0007669"/>
    <property type="project" value="UniProtKB-KW"/>
</dbReference>
<sequence length="266" mass="28067">MDLQHARAVAVEAAEAAGRLIRTGAGGALGVRAKGRSGDVVTDLDLASEKLLLERVMTAFPSHSVIAEESGLLGARDGEWTWLVDPLDGTNNVAIGLPAYVVGLALCREGRPVVGVVHDPVAGQTWSAVRGDGALASSGERLAPPHRPSPHGPLLAWTQGYTVSRGDPAVRELKARLEGHARRMLQLWAPLLQWAMLARGDIDGFVGYRAEAVDLPAGALLALEAGIEIRTLDGAPFEEGFDGAPEDRSFVAAHPRALPALLDLVR</sequence>
<protein>
    <submittedName>
        <fullName evidence="2">Inositol monophosphatase</fullName>
    </submittedName>
</protein>
<keyword evidence="1" id="KW-0460">Magnesium</keyword>